<feature type="region of interest" description="Disordered" evidence="1">
    <location>
        <begin position="1"/>
        <end position="23"/>
    </location>
</feature>
<gene>
    <name evidence="2" type="ORF">METZ01_LOCUS158621</name>
</gene>
<feature type="compositionally biased region" description="Polar residues" evidence="1">
    <location>
        <begin position="11"/>
        <end position="20"/>
    </location>
</feature>
<name>A0A382AXR7_9ZZZZ</name>
<evidence type="ECO:0000256" key="1">
    <source>
        <dbReference type="SAM" id="MobiDB-lite"/>
    </source>
</evidence>
<accession>A0A382AXR7</accession>
<reference evidence="2" key="1">
    <citation type="submission" date="2018-05" db="EMBL/GenBank/DDBJ databases">
        <authorList>
            <person name="Lanie J.A."/>
            <person name="Ng W.-L."/>
            <person name="Kazmierczak K.M."/>
            <person name="Andrzejewski T.M."/>
            <person name="Davidsen T.M."/>
            <person name="Wayne K.J."/>
            <person name="Tettelin H."/>
            <person name="Glass J.I."/>
            <person name="Rusch D."/>
            <person name="Podicherti R."/>
            <person name="Tsui H.-C.T."/>
            <person name="Winkler M.E."/>
        </authorList>
    </citation>
    <scope>NUCLEOTIDE SEQUENCE</scope>
</reference>
<dbReference type="AlphaFoldDB" id="A0A382AXR7"/>
<dbReference type="EMBL" id="UINC01027102">
    <property type="protein sequence ID" value="SVB05767.1"/>
    <property type="molecule type" value="Genomic_DNA"/>
</dbReference>
<organism evidence="2">
    <name type="scientific">marine metagenome</name>
    <dbReference type="NCBI Taxonomy" id="408172"/>
    <lineage>
        <taxon>unclassified sequences</taxon>
        <taxon>metagenomes</taxon>
        <taxon>ecological metagenomes</taxon>
    </lineage>
</organism>
<proteinExistence type="predicted"/>
<sequence length="42" mass="4579">MGLGGFPPTLPNQTPNTVDRTTGVRPWGTIFRVERETAHIAS</sequence>
<evidence type="ECO:0000313" key="2">
    <source>
        <dbReference type="EMBL" id="SVB05767.1"/>
    </source>
</evidence>
<protein>
    <submittedName>
        <fullName evidence="2">Uncharacterized protein</fullName>
    </submittedName>
</protein>